<dbReference type="EMBL" id="JADZLT010000053">
    <property type="protein sequence ID" value="MBH0239190.1"/>
    <property type="molecule type" value="Genomic_DNA"/>
</dbReference>
<dbReference type="RefSeq" id="WP_197312277.1">
    <property type="nucleotide sequence ID" value="NZ_JADZLT010000053.1"/>
</dbReference>
<gene>
    <name evidence="1" type="ORF">I5731_15295</name>
</gene>
<evidence type="ECO:0000313" key="1">
    <source>
        <dbReference type="EMBL" id="MBH0239190.1"/>
    </source>
</evidence>
<accession>A0A931I2T0</accession>
<name>A0A931I2T0_9HYPH</name>
<keyword evidence="2" id="KW-1185">Reference proteome</keyword>
<dbReference type="Proteomes" id="UP000631694">
    <property type="component" value="Unassembled WGS sequence"/>
</dbReference>
<evidence type="ECO:0000313" key="2">
    <source>
        <dbReference type="Proteomes" id="UP000631694"/>
    </source>
</evidence>
<proteinExistence type="predicted"/>
<reference evidence="1" key="1">
    <citation type="submission" date="2020-12" db="EMBL/GenBank/DDBJ databases">
        <title>Methylobrevis albus sp. nov., isolated from fresh water lack sediment.</title>
        <authorList>
            <person name="Zou Q."/>
        </authorList>
    </citation>
    <scope>NUCLEOTIDE SEQUENCE</scope>
    <source>
        <strain evidence="1">L22</strain>
    </source>
</reference>
<organism evidence="1 2">
    <name type="scientific">Methylobrevis albus</name>
    <dbReference type="NCBI Taxonomy" id="2793297"/>
    <lineage>
        <taxon>Bacteria</taxon>
        <taxon>Pseudomonadati</taxon>
        <taxon>Pseudomonadota</taxon>
        <taxon>Alphaproteobacteria</taxon>
        <taxon>Hyphomicrobiales</taxon>
        <taxon>Pleomorphomonadaceae</taxon>
        <taxon>Methylobrevis</taxon>
    </lineage>
</organism>
<dbReference type="AlphaFoldDB" id="A0A931I2T0"/>
<comment type="caution">
    <text evidence="1">The sequence shown here is derived from an EMBL/GenBank/DDBJ whole genome shotgun (WGS) entry which is preliminary data.</text>
</comment>
<sequence length="115" mass="12934">MKKIQIIDGAVNATFSLFQATDDEHAAIFPDGRDMELIEDLIARLGDADAGRVLGALWCRPVLKRDALGIHGTLFFDNVERRPHIPASKREVDLDDRSINPAQRELFARHRWGTA</sequence>
<protein>
    <submittedName>
        <fullName evidence="1">Uncharacterized protein</fullName>
    </submittedName>
</protein>